<dbReference type="Proteomes" id="UP000077465">
    <property type="component" value="Chromosome"/>
</dbReference>
<protein>
    <submittedName>
        <fullName evidence="1">Uncharacterized protein</fullName>
    </submittedName>
</protein>
<dbReference type="EMBL" id="CP011376">
    <property type="protein sequence ID" value="AKG07592.1"/>
    <property type="molecule type" value="Genomic_DNA"/>
</dbReference>
<dbReference type="AlphaFoldDB" id="A0AAC8T809"/>
<gene>
    <name evidence="1" type="ORF">AAX06_04815</name>
</gene>
<organism evidence="1 2">
    <name type="scientific">Moraxella bovoculi</name>
    <dbReference type="NCBI Taxonomy" id="386891"/>
    <lineage>
        <taxon>Bacteria</taxon>
        <taxon>Pseudomonadati</taxon>
        <taxon>Pseudomonadota</taxon>
        <taxon>Gammaproteobacteria</taxon>
        <taxon>Moraxellales</taxon>
        <taxon>Moraxellaceae</taxon>
        <taxon>Moraxella</taxon>
    </lineage>
</organism>
<name>A0AAC8T809_9GAMM</name>
<evidence type="ECO:0000313" key="1">
    <source>
        <dbReference type="EMBL" id="AKG07592.1"/>
    </source>
</evidence>
<dbReference type="RefSeq" id="WP_046696739.1">
    <property type="nucleotide sequence ID" value="NZ_CP011376.1"/>
</dbReference>
<sequence length="253" mass="29287">MKLYQFRDFLTLHDVAVYLSDKGHLSFAPAEQNYRETLLFLLELEQVNKLTPVFDYNGYVIVIDRNIYDYQIEECKDRVRASYDMIKQWKDNKAVTYKPFKGQFDPFQDAFVNQRYRKYVDDGKTIILYANNYDDDIAEVELLYPKEQIDLALNQPTNLKDELDQAHARIAELENQSGNKELPTRSQNTVGTIIAGLANLAKIDLTSHYGDDSNKKIRQELLKLGFKANEKDGLPLSSETVAKWLKIADDLSK</sequence>
<evidence type="ECO:0000313" key="2">
    <source>
        <dbReference type="Proteomes" id="UP000077465"/>
    </source>
</evidence>
<reference evidence="1 2" key="1">
    <citation type="submission" date="2015-05" db="EMBL/GenBank/DDBJ databases">
        <authorList>
            <person name="Dickey A."/>
            <person name="Clawson M."/>
            <person name="Bono J."/>
            <person name="Loy J.D."/>
        </authorList>
    </citation>
    <scope>NUCLEOTIDE SEQUENCE [LARGE SCALE GENOMIC DNA]</scope>
    <source>
        <strain evidence="1 2">22581</strain>
    </source>
</reference>
<proteinExistence type="predicted"/>
<accession>A0AAC8T809</accession>